<feature type="domain" description="GGDEF" evidence="4">
    <location>
        <begin position="149"/>
        <end position="275"/>
    </location>
</feature>
<dbReference type="Gene3D" id="3.30.70.270">
    <property type="match status" value="1"/>
</dbReference>
<dbReference type="EC" id="2.7.7.65" evidence="1"/>
<organism evidence="5 6">
    <name type="scientific">Methylobacterium indicum</name>
    <dbReference type="NCBI Taxonomy" id="1775910"/>
    <lineage>
        <taxon>Bacteria</taxon>
        <taxon>Pseudomonadati</taxon>
        <taxon>Pseudomonadota</taxon>
        <taxon>Alphaproteobacteria</taxon>
        <taxon>Hyphomicrobiales</taxon>
        <taxon>Methylobacteriaceae</taxon>
        <taxon>Methylobacterium</taxon>
    </lineage>
</organism>
<comment type="catalytic activity">
    <reaction evidence="2">
        <text>2 GTP = 3',3'-c-di-GMP + 2 diphosphate</text>
        <dbReference type="Rhea" id="RHEA:24898"/>
        <dbReference type="ChEBI" id="CHEBI:33019"/>
        <dbReference type="ChEBI" id="CHEBI:37565"/>
        <dbReference type="ChEBI" id="CHEBI:58805"/>
        <dbReference type="EC" id="2.7.7.65"/>
    </reaction>
</comment>
<feature type="region of interest" description="Disordered" evidence="3">
    <location>
        <begin position="1"/>
        <end position="78"/>
    </location>
</feature>
<dbReference type="KEGG" id="mind:mvi_53970"/>
<dbReference type="InterPro" id="IPR050469">
    <property type="entry name" value="Diguanylate_Cyclase"/>
</dbReference>
<dbReference type="RefSeq" id="WP_207179977.1">
    <property type="nucleotide sequence ID" value="NZ_AP024145.1"/>
</dbReference>
<evidence type="ECO:0000256" key="3">
    <source>
        <dbReference type="SAM" id="MobiDB-lite"/>
    </source>
</evidence>
<proteinExistence type="predicted"/>
<dbReference type="Proteomes" id="UP000663508">
    <property type="component" value="Chromosome"/>
</dbReference>
<dbReference type="GO" id="GO:0052621">
    <property type="term" value="F:diguanylate cyclase activity"/>
    <property type="evidence" value="ECO:0007669"/>
    <property type="project" value="UniProtKB-EC"/>
</dbReference>
<dbReference type="PANTHER" id="PTHR45138">
    <property type="entry name" value="REGULATORY COMPONENTS OF SENSORY TRANSDUCTION SYSTEM"/>
    <property type="match status" value="1"/>
</dbReference>
<dbReference type="CDD" id="cd01949">
    <property type="entry name" value="GGDEF"/>
    <property type="match status" value="1"/>
</dbReference>
<dbReference type="InterPro" id="IPR043128">
    <property type="entry name" value="Rev_trsase/Diguanyl_cyclase"/>
</dbReference>
<dbReference type="PANTHER" id="PTHR45138:SF9">
    <property type="entry name" value="DIGUANYLATE CYCLASE DGCM-RELATED"/>
    <property type="match status" value="1"/>
</dbReference>
<dbReference type="PROSITE" id="PS50887">
    <property type="entry name" value="GGDEF"/>
    <property type="match status" value="1"/>
</dbReference>
<protein>
    <recommendedName>
        <fullName evidence="1">diguanylate cyclase</fullName>
        <ecNumber evidence="1">2.7.7.65</ecNumber>
    </recommendedName>
</protein>
<dbReference type="EMBL" id="AP024145">
    <property type="protein sequence ID" value="BCM86936.1"/>
    <property type="molecule type" value="Genomic_DNA"/>
</dbReference>
<dbReference type="InterPro" id="IPR000160">
    <property type="entry name" value="GGDEF_dom"/>
</dbReference>
<evidence type="ECO:0000256" key="2">
    <source>
        <dbReference type="ARBA" id="ARBA00034247"/>
    </source>
</evidence>
<reference evidence="5" key="1">
    <citation type="submission" date="2020-11" db="EMBL/GenBank/DDBJ databases">
        <title>Complete genome sequence of a novel pathogenic Methylobacterium strain isolated from rice in Vietnam.</title>
        <authorList>
            <person name="Lai K."/>
            <person name="Okazaki S."/>
            <person name="Higashi K."/>
            <person name="Mori H."/>
            <person name="Toyoda A."/>
            <person name="Kurokawa K."/>
        </authorList>
    </citation>
    <scope>NUCLEOTIDE SEQUENCE</scope>
    <source>
        <strain evidence="5">VL1</strain>
    </source>
</reference>
<accession>A0A8H8WYH7</accession>
<dbReference type="SMART" id="SM00267">
    <property type="entry name" value="GGDEF"/>
    <property type="match status" value="1"/>
</dbReference>
<evidence type="ECO:0000259" key="4">
    <source>
        <dbReference type="PROSITE" id="PS50887"/>
    </source>
</evidence>
<evidence type="ECO:0000313" key="5">
    <source>
        <dbReference type="EMBL" id="BCM86936.1"/>
    </source>
</evidence>
<dbReference type="Pfam" id="PF00990">
    <property type="entry name" value="GGDEF"/>
    <property type="match status" value="1"/>
</dbReference>
<dbReference type="NCBIfam" id="TIGR00254">
    <property type="entry name" value="GGDEF"/>
    <property type="match status" value="1"/>
</dbReference>
<evidence type="ECO:0000256" key="1">
    <source>
        <dbReference type="ARBA" id="ARBA00012528"/>
    </source>
</evidence>
<feature type="compositionally biased region" description="Basic and acidic residues" evidence="3">
    <location>
        <begin position="8"/>
        <end position="35"/>
    </location>
</feature>
<sequence>MCQGRKRSGQDDRRGGSHSLHHDTHRCARRCDPSRHGASGTRRRSRIPPARWQTAAPARPAGGVGHPPGADEREAPGDGAYHRALSSQRRGPPPAWTRRLVQVALTDIGDNKREEVRLEALCLTDPLTGLLNRTGYEAELDRLETDRAVPVSVIVADLNGLKTTNDRWGHEAGDALIRRFGDLLAECAPGGAIARIGGDEFVVLLPLTGPEAADALMRRILAALDAAAGSGSTAPSASLGFATWTGDGPPRAVFARADAQMYAAKRRHCAACAHVPEPPRPH</sequence>
<dbReference type="AlphaFoldDB" id="A0A8H8WYH7"/>
<evidence type="ECO:0000313" key="6">
    <source>
        <dbReference type="Proteomes" id="UP000663508"/>
    </source>
</evidence>
<dbReference type="InterPro" id="IPR029787">
    <property type="entry name" value="Nucleotide_cyclase"/>
</dbReference>
<gene>
    <name evidence="5" type="ORF">mvi_53970</name>
</gene>
<dbReference type="SUPFAM" id="SSF55073">
    <property type="entry name" value="Nucleotide cyclase"/>
    <property type="match status" value="1"/>
</dbReference>
<name>A0A8H8WYH7_9HYPH</name>